<reference evidence="1" key="1">
    <citation type="submission" date="2015-12" db="EMBL/GenBank/DDBJ databases">
        <title>Gene expression during late stages of embryo sac development: a critical building block for successful pollen-pistil interactions.</title>
        <authorList>
            <person name="Liu Y."/>
            <person name="Joly V."/>
            <person name="Sabar M."/>
            <person name="Matton D.P."/>
        </authorList>
    </citation>
    <scope>NUCLEOTIDE SEQUENCE</scope>
</reference>
<accession>A0A0V0GZJ6</accession>
<organism evidence="1">
    <name type="scientific">Solanum chacoense</name>
    <name type="common">Chaco potato</name>
    <dbReference type="NCBI Taxonomy" id="4108"/>
    <lineage>
        <taxon>Eukaryota</taxon>
        <taxon>Viridiplantae</taxon>
        <taxon>Streptophyta</taxon>
        <taxon>Embryophyta</taxon>
        <taxon>Tracheophyta</taxon>
        <taxon>Spermatophyta</taxon>
        <taxon>Magnoliopsida</taxon>
        <taxon>eudicotyledons</taxon>
        <taxon>Gunneridae</taxon>
        <taxon>Pentapetalae</taxon>
        <taxon>asterids</taxon>
        <taxon>lamiids</taxon>
        <taxon>Solanales</taxon>
        <taxon>Solanaceae</taxon>
        <taxon>Solanoideae</taxon>
        <taxon>Solaneae</taxon>
        <taxon>Solanum</taxon>
    </lineage>
</organism>
<sequence length="62" mass="7301">MVYLVTSLLIYVSVSRYSKGFIFLLISYKVICHKACQDVTNFSYCLYRIMNLMDRYIVKLGC</sequence>
<dbReference type="AlphaFoldDB" id="A0A0V0GZJ6"/>
<proteinExistence type="predicted"/>
<name>A0A0V0GZJ6_SOLCH</name>
<protein>
    <submittedName>
        <fullName evidence="1">Putative ovule protein</fullName>
    </submittedName>
</protein>
<evidence type="ECO:0000313" key="1">
    <source>
        <dbReference type="EMBL" id="JAP13557.1"/>
    </source>
</evidence>
<dbReference type="EMBL" id="GEDG01027862">
    <property type="protein sequence ID" value="JAP13557.1"/>
    <property type="molecule type" value="Transcribed_RNA"/>
</dbReference>